<evidence type="ECO:0000256" key="3">
    <source>
        <dbReference type="ARBA" id="ARBA00022679"/>
    </source>
</evidence>
<dbReference type="SUPFAM" id="SSF48452">
    <property type="entry name" value="TPR-like"/>
    <property type="match status" value="1"/>
</dbReference>
<evidence type="ECO:0000256" key="6">
    <source>
        <dbReference type="ARBA" id="ARBA00022840"/>
    </source>
</evidence>
<feature type="domain" description="Protein kinase" evidence="9">
    <location>
        <begin position="10"/>
        <end position="277"/>
    </location>
</feature>
<evidence type="ECO:0000256" key="2">
    <source>
        <dbReference type="ARBA" id="ARBA00022527"/>
    </source>
</evidence>
<proteinExistence type="predicted"/>
<accession>A0ABY7Q662</accession>
<evidence type="ECO:0000256" key="1">
    <source>
        <dbReference type="ARBA" id="ARBA00012513"/>
    </source>
</evidence>
<evidence type="ECO:0000256" key="7">
    <source>
        <dbReference type="PROSITE-ProRule" id="PRU10141"/>
    </source>
</evidence>
<dbReference type="Pfam" id="PF00069">
    <property type="entry name" value="Pkinase"/>
    <property type="match status" value="1"/>
</dbReference>
<evidence type="ECO:0000256" key="8">
    <source>
        <dbReference type="SAM" id="MobiDB-lite"/>
    </source>
</evidence>
<keyword evidence="6 7" id="KW-0067">ATP-binding</keyword>
<protein>
    <recommendedName>
        <fullName evidence="1">non-specific serine/threonine protein kinase</fullName>
        <ecNumber evidence="1">2.7.11.1</ecNumber>
    </recommendedName>
</protein>
<dbReference type="PROSITE" id="PS50011">
    <property type="entry name" value="PROTEIN_KINASE_DOM"/>
    <property type="match status" value="1"/>
</dbReference>
<dbReference type="EC" id="2.7.11.1" evidence="1"/>
<keyword evidence="4 7" id="KW-0547">Nucleotide-binding</keyword>
<name>A0ABY7Q662_9ACTN</name>
<dbReference type="Gene3D" id="1.25.40.10">
    <property type="entry name" value="Tetratricopeptide repeat domain"/>
    <property type="match status" value="1"/>
</dbReference>
<reference evidence="11" key="1">
    <citation type="submission" date="2022-12" db="EMBL/GenBank/DDBJ databases">
        <authorList>
            <person name="Mo P."/>
        </authorList>
    </citation>
    <scope>NUCLEOTIDE SEQUENCE [LARGE SCALE GENOMIC DNA]</scope>
    <source>
        <strain evidence="11">HUAS 3-15</strain>
    </source>
</reference>
<evidence type="ECO:0000256" key="4">
    <source>
        <dbReference type="ARBA" id="ARBA00022741"/>
    </source>
</evidence>
<evidence type="ECO:0000256" key="5">
    <source>
        <dbReference type="ARBA" id="ARBA00022777"/>
    </source>
</evidence>
<dbReference type="GO" id="GO:0016301">
    <property type="term" value="F:kinase activity"/>
    <property type="evidence" value="ECO:0007669"/>
    <property type="project" value="UniProtKB-KW"/>
</dbReference>
<dbReference type="InterPro" id="IPR011009">
    <property type="entry name" value="Kinase-like_dom_sf"/>
</dbReference>
<keyword evidence="5 10" id="KW-0418">Kinase</keyword>
<dbReference type="InterPro" id="IPR017441">
    <property type="entry name" value="Protein_kinase_ATP_BS"/>
</dbReference>
<evidence type="ECO:0000313" key="10">
    <source>
        <dbReference type="EMBL" id="WBP88185.1"/>
    </source>
</evidence>
<feature type="region of interest" description="Disordered" evidence="8">
    <location>
        <begin position="524"/>
        <end position="545"/>
    </location>
</feature>
<dbReference type="SUPFAM" id="SSF56112">
    <property type="entry name" value="Protein kinase-like (PK-like)"/>
    <property type="match status" value="1"/>
</dbReference>
<gene>
    <name evidence="10" type="ORF">O1G21_21695</name>
</gene>
<evidence type="ECO:0000259" key="9">
    <source>
        <dbReference type="PROSITE" id="PS50011"/>
    </source>
</evidence>
<evidence type="ECO:0000313" key="11">
    <source>
        <dbReference type="Proteomes" id="UP001212821"/>
    </source>
</evidence>
<dbReference type="SMART" id="SM00220">
    <property type="entry name" value="S_TKc"/>
    <property type="match status" value="1"/>
</dbReference>
<dbReference type="Gene3D" id="3.30.200.20">
    <property type="entry name" value="Phosphorylase Kinase, domain 1"/>
    <property type="match status" value="1"/>
</dbReference>
<dbReference type="CDD" id="cd14014">
    <property type="entry name" value="STKc_PknB_like"/>
    <property type="match status" value="1"/>
</dbReference>
<dbReference type="PANTHER" id="PTHR43289:SF6">
    <property type="entry name" value="SERINE_THREONINE-PROTEIN KINASE NEKL-3"/>
    <property type="match status" value="1"/>
</dbReference>
<dbReference type="PROSITE" id="PS00107">
    <property type="entry name" value="PROTEIN_KINASE_ATP"/>
    <property type="match status" value="1"/>
</dbReference>
<dbReference type="RefSeq" id="WP_270146190.1">
    <property type="nucleotide sequence ID" value="NZ_CP115450.1"/>
</dbReference>
<organism evidence="10 11">
    <name type="scientific">Kitasatospora cathayae</name>
    <dbReference type="NCBI Taxonomy" id="3004092"/>
    <lineage>
        <taxon>Bacteria</taxon>
        <taxon>Bacillati</taxon>
        <taxon>Actinomycetota</taxon>
        <taxon>Actinomycetes</taxon>
        <taxon>Kitasatosporales</taxon>
        <taxon>Streptomycetaceae</taxon>
        <taxon>Kitasatospora</taxon>
    </lineage>
</organism>
<dbReference type="InterPro" id="IPR000719">
    <property type="entry name" value="Prot_kinase_dom"/>
</dbReference>
<feature type="binding site" evidence="7">
    <location>
        <position position="39"/>
    </location>
    <ligand>
        <name>ATP</name>
        <dbReference type="ChEBI" id="CHEBI:30616"/>
    </ligand>
</feature>
<dbReference type="EMBL" id="CP115450">
    <property type="protein sequence ID" value="WBP88185.1"/>
    <property type="molecule type" value="Genomic_DNA"/>
</dbReference>
<feature type="compositionally biased region" description="Basic residues" evidence="8">
    <location>
        <begin position="532"/>
        <end position="545"/>
    </location>
</feature>
<keyword evidence="2" id="KW-0723">Serine/threonine-protein kinase</keyword>
<dbReference type="InterPro" id="IPR011990">
    <property type="entry name" value="TPR-like_helical_dom_sf"/>
</dbReference>
<keyword evidence="3" id="KW-0808">Transferase</keyword>
<keyword evidence="11" id="KW-1185">Reference proteome</keyword>
<dbReference type="PANTHER" id="PTHR43289">
    <property type="entry name" value="MITOGEN-ACTIVATED PROTEIN KINASE KINASE KINASE 20-RELATED"/>
    <property type="match status" value="1"/>
</dbReference>
<dbReference type="Proteomes" id="UP001212821">
    <property type="component" value="Chromosome"/>
</dbReference>
<sequence length="545" mass="58782">MKGRLVAGRYELGTLIGQGGMGQVWTAHDNVLDRRVAVKLLRTDRMPEAAEDFDGVRRRFARECRVTAQVDHPGLVTVHDAASDGDDLYLVMQYVDGADLADHLAEHDPYPWPWAVAVAAQLCPVLTAVHAVRAVHRDLKPRNVMVRPDGTLVVLDLGVAAVLDSDTTRLTLTGSPIGSPAYMAPEQAMGGEVGPSADLYSLGVILHELLGGTVPFAGASALGVLHRHLHEPPLPLRALRPEVPEPLEALVLRLLAKDPRDRPADAAEVYRALAPLLPGPASNRPDGPGVPMDPTRPFRQPYAPWHGGQPPCRSPHLSTVPAADPHPDPPAPVGGTADIAAAVKEAKGLLDSGRITLAVSVLGRALSGAAEARGRNSPVVHMLRKHYAATLLEDGQFRAALTEFRLLIEQRSAEAGPTDPQALRFRVEAAQCLEHLGDHVSALAEYRSLLPQLDRLADDDPAFALEVRSRTAHLLFAAGDHTGARTAQLRLLVDTERFYGPHHPLAAEARRTLDEWAEADGSVHERPAISASRKHGLRGRNRTTR</sequence>
<dbReference type="Gene3D" id="1.10.510.10">
    <property type="entry name" value="Transferase(Phosphotransferase) domain 1"/>
    <property type="match status" value="1"/>
</dbReference>
<feature type="region of interest" description="Disordered" evidence="8">
    <location>
        <begin position="305"/>
        <end position="326"/>
    </location>
</feature>